<sequence>MYRWPTVVCQSGHTISIAKARAPARSRMITNPILGSIRVNDEPWIHRITSHDVPSQEDAFRDGIRTRGGGCVITGTVNLSAPYDRTMFEAAHIFPPEKGDLWIEWGYGQWISDMGDTAGVSKISSCQNGFPPRADTHRGFGQYLFSINPDDNYKVVVFTTD</sequence>
<keyword evidence="3" id="KW-1185">Reference proteome</keyword>
<dbReference type="InterPro" id="IPR003615">
    <property type="entry name" value="HNH_nuc"/>
</dbReference>
<organism evidence="2 3">
    <name type="scientific">Tuber aestivum</name>
    <name type="common">summer truffle</name>
    <dbReference type="NCBI Taxonomy" id="59557"/>
    <lineage>
        <taxon>Eukaryota</taxon>
        <taxon>Fungi</taxon>
        <taxon>Dikarya</taxon>
        <taxon>Ascomycota</taxon>
        <taxon>Pezizomycotina</taxon>
        <taxon>Pezizomycetes</taxon>
        <taxon>Pezizales</taxon>
        <taxon>Tuberaceae</taxon>
        <taxon>Tuber</taxon>
    </lineage>
</organism>
<gene>
    <name evidence="2" type="ORF">GSTUAT00007889001</name>
</gene>
<protein>
    <recommendedName>
        <fullName evidence="1">HNH nuclease domain-containing protein</fullName>
    </recommendedName>
</protein>
<feature type="domain" description="HNH nuclease" evidence="1">
    <location>
        <begin position="71"/>
        <end position="148"/>
    </location>
</feature>
<accession>A0A292PKF0</accession>
<dbReference type="Pfam" id="PF13391">
    <property type="entry name" value="HNH_2"/>
    <property type="match status" value="1"/>
</dbReference>
<dbReference type="Proteomes" id="UP001412239">
    <property type="component" value="Unassembled WGS sequence"/>
</dbReference>
<evidence type="ECO:0000259" key="1">
    <source>
        <dbReference type="Pfam" id="PF13391"/>
    </source>
</evidence>
<dbReference type="EMBL" id="LN891153">
    <property type="protein sequence ID" value="CUS08019.1"/>
    <property type="molecule type" value="Genomic_DNA"/>
</dbReference>
<proteinExistence type="predicted"/>
<reference evidence="2" key="1">
    <citation type="submission" date="2015-10" db="EMBL/GenBank/DDBJ databases">
        <authorList>
            <person name="Regsiter A."/>
            <person name="william w."/>
        </authorList>
    </citation>
    <scope>NUCLEOTIDE SEQUENCE</scope>
    <source>
        <strain evidence="2">Montdore</strain>
    </source>
</reference>
<name>A0A292PKF0_9PEZI</name>
<evidence type="ECO:0000313" key="3">
    <source>
        <dbReference type="Proteomes" id="UP001412239"/>
    </source>
</evidence>
<evidence type="ECO:0000313" key="2">
    <source>
        <dbReference type="EMBL" id="CUS08019.1"/>
    </source>
</evidence>
<dbReference type="AlphaFoldDB" id="A0A292PKF0"/>